<dbReference type="InterPro" id="IPR007110">
    <property type="entry name" value="Ig-like_dom"/>
</dbReference>
<evidence type="ECO:0000256" key="1">
    <source>
        <dbReference type="ARBA" id="ARBA00004251"/>
    </source>
</evidence>
<dbReference type="GO" id="GO:0009897">
    <property type="term" value="C:external side of plasma membrane"/>
    <property type="evidence" value="ECO:0007669"/>
    <property type="project" value="TreeGrafter"/>
</dbReference>
<feature type="transmembrane region" description="Helical" evidence="12">
    <location>
        <begin position="379"/>
        <end position="399"/>
    </location>
</feature>
<dbReference type="GeneID" id="122133051"/>
<keyword evidence="4" id="KW-0732">Signal</keyword>
<evidence type="ECO:0000256" key="5">
    <source>
        <dbReference type="ARBA" id="ARBA00022989"/>
    </source>
</evidence>
<feature type="region of interest" description="Disordered" evidence="11">
    <location>
        <begin position="406"/>
        <end position="446"/>
    </location>
</feature>
<dbReference type="Proteomes" id="UP000515152">
    <property type="component" value="Chromosome 8"/>
</dbReference>
<dbReference type="KEGG" id="char:122133051"/>
<evidence type="ECO:0000256" key="8">
    <source>
        <dbReference type="ARBA" id="ARBA00023170"/>
    </source>
</evidence>
<dbReference type="OrthoDB" id="9983389at2759"/>
<dbReference type="GO" id="GO:0006955">
    <property type="term" value="P:immune response"/>
    <property type="evidence" value="ECO:0007669"/>
    <property type="project" value="TreeGrafter"/>
</dbReference>
<evidence type="ECO:0000256" key="4">
    <source>
        <dbReference type="ARBA" id="ARBA00022729"/>
    </source>
</evidence>
<keyword evidence="7" id="KW-1015">Disulfide bond</keyword>
<evidence type="ECO:0000256" key="6">
    <source>
        <dbReference type="ARBA" id="ARBA00023136"/>
    </source>
</evidence>
<sequence length="446" mass="50131">MQGNWHLIHGAVQANQPRHTSHWREGERERERERERGRGRVCSCEGRMIETLRGVCALLWIVSLGECKIPEFQVTCVFSKDCVLPCTFTPAHNVVIRWYRQDVLLHFFLSSEGQWDESSRMSFFKDQVTHGNASLLLQHSSPADRGRYKCQVNSTGDEDGSIVIVKVEAPITDVSIRLTPDKHIQCQTKGVYPAPSLHWATDPPSPPSLLHSSMRMTSDPHGLHDVESTLTRRPAQITYICNIKAKYSTQLWRATLMEQADTMGQSGRSLLVPCVAPKPLQIFTLSWSFSRGHDTSVLLTYDSRTRRTSGPWKGRVELDQEQVLLGNGSLHLLSPESGENTGSYTCTFSALQTRHVVQTWVNITGPQTAPSTGHKESDLWIIAVVVALLALLITAVLICKRRRARSEQKNRVTEDTEMQPMQTVKPVSESTVEASRLTADQKDTHT</sequence>
<evidence type="ECO:0000256" key="3">
    <source>
        <dbReference type="ARBA" id="ARBA00022692"/>
    </source>
</evidence>
<dbReference type="InterPro" id="IPR051713">
    <property type="entry name" value="T-cell_Activation_Regulation"/>
</dbReference>
<organism evidence="14 15">
    <name type="scientific">Clupea harengus</name>
    <name type="common">Atlantic herring</name>
    <dbReference type="NCBI Taxonomy" id="7950"/>
    <lineage>
        <taxon>Eukaryota</taxon>
        <taxon>Metazoa</taxon>
        <taxon>Chordata</taxon>
        <taxon>Craniata</taxon>
        <taxon>Vertebrata</taxon>
        <taxon>Euteleostomi</taxon>
        <taxon>Actinopterygii</taxon>
        <taxon>Neopterygii</taxon>
        <taxon>Teleostei</taxon>
        <taxon>Clupei</taxon>
        <taxon>Clupeiformes</taxon>
        <taxon>Clupeoidei</taxon>
        <taxon>Clupeidae</taxon>
        <taxon>Clupea</taxon>
    </lineage>
</organism>
<dbReference type="Pfam" id="PF07686">
    <property type="entry name" value="V-set"/>
    <property type="match status" value="2"/>
</dbReference>
<evidence type="ECO:0000256" key="2">
    <source>
        <dbReference type="ARBA" id="ARBA00022475"/>
    </source>
</evidence>
<keyword evidence="6 12" id="KW-0472">Membrane</keyword>
<keyword evidence="8" id="KW-0675">Receptor</keyword>
<dbReference type="GO" id="GO:0071222">
    <property type="term" value="P:cellular response to lipopolysaccharide"/>
    <property type="evidence" value="ECO:0007669"/>
    <property type="project" value="TreeGrafter"/>
</dbReference>
<evidence type="ECO:0000256" key="9">
    <source>
        <dbReference type="ARBA" id="ARBA00023180"/>
    </source>
</evidence>
<dbReference type="PANTHER" id="PTHR25466:SF14">
    <property type="entry name" value="BUTYROPHILIN SUBFAMILY 2 MEMBER A2-LIKE-RELATED"/>
    <property type="match status" value="1"/>
</dbReference>
<keyword evidence="9" id="KW-0325">Glycoprotein</keyword>
<dbReference type="PANTHER" id="PTHR25466">
    <property type="entry name" value="T-LYMPHOCYTE ACTIVATION ANTIGEN"/>
    <property type="match status" value="1"/>
</dbReference>
<protein>
    <submittedName>
        <fullName evidence="15">Uncharacterized protein hhla2a.1 isoform X1</fullName>
    </submittedName>
</protein>
<gene>
    <name evidence="15" type="primary">hhla2a.1</name>
</gene>
<evidence type="ECO:0000256" key="7">
    <source>
        <dbReference type="ARBA" id="ARBA00023157"/>
    </source>
</evidence>
<dbReference type="GO" id="GO:0007166">
    <property type="term" value="P:cell surface receptor signaling pathway"/>
    <property type="evidence" value="ECO:0007669"/>
    <property type="project" value="TreeGrafter"/>
</dbReference>
<dbReference type="AlphaFoldDB" id="A0A8M1KK99"/>
<evidence type="ECO:0000256" key="12">
    <source>
        <dbReference type="SAM" id="Phobius"/>
    </source>
</evidence>
<keyword evidence="10" id="KW-0393">Immunoglobulin domain</keyword>
<dbReference type="SMART" id="SM00409">
    <property type="entry name" value="IG"/>
    <property type="match status" value="2"/>
</dbReference>
<dbReference type="GO" id="GO:0042102">
    <property type="term" value="P:positive regulation of T cell proliferation"/>
    <property type="evidence" value="ECO:0007669"/>
    <property type="project" value="TreeGrafter"/>
</dbReference>
<evidence type="ECO:0000256" key="10">
    <source>
        <dbReference type="ARBA" id="ARBA00023319"/>
    </source>
</evidence>
<name>A0A8M1KK99_CLUHA</name>
<keyword evidence="5 12" id="KW-1133">Transmembrane helix</keyword>
<dbReference type="PROSITE" id="PS50835">
    <property type="entry name" value="IG_LIKE"/>
    <property type="match status" value="2"/>
</dbReference>
<keyword evidence="3 12" id="KW-0812">Transmembrane</keyword>
<feature type="domain" description="Ig-like" evidence="13">
    <location>
        <begin position="234"/>
        <end position="364"/>
    </location>
</feature>
<comment type="subcellular location">
    <subcellularLocation>
        <location evidence="1">Cell membrane</location>
        <topology evidence="1">Single-pass type I membrane protein</topology>
    </subcellularLocation>
</comment>
<accession>A0A8M1KK99</accession>
<evidence type="ECO:0000256" key="11">
    <source>
        <dbReference type="SAM" id="MobiDB-lite"/>
    </source>
</evidence>
<reference evidence="15" key="1">
    <citation type="submission" date="2025-08" db="UniProtKB">
        <authorList>
            <consortium name="RefSeq"/>
        </authorList>
    </citation>
    <scope>IDENTIFICATION</scope>
</reference>
<dbReference type="RefSeq" id="XP_042564297.1">
    <property type="nucleotide sequence ID" value="XM_042708363.1"/>
</dbReference>
<evidence type="ECO:0000313" key="14">
    <source>
        <dbReference type="Proteomes" id="UP000515152"/>
    </source>
</evidence>
<keyword evidence="14" id="KW-1185">Reference proteome</keyword>
<dbReference type="GO" id="GO:0031295">
    <property type="term" value="P:T cell costimulation"/>
    <property type="evidence" value="ECO:0007669"/>
    <property type="project" value="TreeGrafter"/>
</dbReference>
<dbReference type="CTD" id="541514"/>
<dbReference type="InterPro" id="IPR013106">
    <property type="entry name" value="Ig_V-set"/>
</dbReference>
<dbReference type="SMART" id="SM00406">
    <property type="entry name" value="IGv"/>
    <property type="match status" value="1"/>
</dbReference>
<dbReference type="InterPro" id="IPR003599">
    <property type="entry name" value="Ig_sub"/>
</dbReference>
<dbReference type="GO" id="GO:0042130">
    <property type="term" value="P:negative regulation of T cell proliferation"/>
    <property type="evidence" value="ECO:0007669"/>
    <property type="project" value="TreeGrafter"/>
</dbReference>
<proteinExistence type="predicted"/>
<keyword evidence="2" id="KW-1003">Cell membrane</keyword>
<evidence type="ECO:0000259" key="13">
    <source>
        <dbReference type="PROSITE" id="PS50835"/>
    </source>
</evidence>
<feature type="domain" description="Ig-like" evidence="13">
    <location>
        <begin position="70"/>
        <end position="168"/>
    </location>
</feature>
<evidence type="ECO:0000313" key="15">
    <source>
        <dbReference type="RefSeq" id="XP_042564297.1"/>
    </source>
</evidence>